<protein>
    <recommendedName>
        <fullName evidence="12">C2H2-type domain-containing protein</fullName>
    </recommendedName>
</protein>
<dbReference type="SUPFAM" id="SSF57667">
    <property type="entry name" value="beta-beta-alpha zinc fingers"/>
    <property type="match status" value="1"/>
</dbReference>
<dbReference type="FunFam" id="3.30.160.60:FF:000395">
    <property type="entry name" value="zinc finger protein 513"/>
    <property type="match status" value="1"/>
</dbReference>
<evidence type="ECO:0000256" key="11">
    <source>
        <dbReference type="SAM" id="SignalP"/>
    </source>
</evidence>
<dbReference type="Gene3D" id="3.30.160.60">
    <property type="entry name" value="Classic Zinc Finger"/>
    <property type="match status" value="1"/>
</dbReference>
<dbReference type="GO" id="GO:0005634">
    <property type="term" value="C:nucleus"/>
    <property type="evidence" value="ECO:0007669"/>
    <property type="project" value="UniProtKB-SubCell"/>
</dbReference>
<keyword evidence="6" id="KW-0805">Transcription regulation</keyword>
<dbReference type="KEGG" id="vde:111250316"/>
<feature type="domain" description="C2H2-type" evidence="12">
    <location>
        <begin position="321"/>
        <end position="343"/>
    </location>
</feature>
<dbReference type="Pfam" id="PF00096">
    <property type="entry name" value="zf-C2H2"/>
    <property type="match status" value="1"/>
</dbReference>
<accession>A0A7M7K6G4</accession>
<dbReference type="EnsemblMetazoa" id="XM_022805360">
    <property type="protein sequence ID" value="XP_022661095"/>
    <property type="gene ID" value="LOC111250316"/>
</dbReference>
<keyword evidence="2" id="KW-0479">Metal-binding</keyword>
<dbReference type="Proteomes" id="UP000594260">
    <property type="component" value="Unplaced"/>
</dbReference>
<dbReference type="InterPro" id="IPR013087">
    <property type="entry name" value="Znf_C2H2_type"/>
</dbReference>
<evidence type="ECO:0000259" key="12">
    <source>
        <dbReference type="PROSITE" id="PS50157"/>
    </source>
</evidence>
<keyword evidence="14" id="KW-1185">Reference proteome</keyword>
<dbReference type="GeneID" id="111250316"/>
<dbReference type="InterPro" id="IPR036236">
    <property type="entry name" value="Znf_C2H2_sf"/>
</dbReference>
<dbReference type="RefSeq" id="XP_022661095.1">
    <property type="nucleotide sequence ID" value="XM_022805360.1"/>
</dbReference>
<feature type="compositionally biased region" description="Low complexity" evidence="10">
    <location>
        <begin position="226"/>
        <end position="247"/>
    </location>
</feature>
<dbReference type="PANTHER" id="PTHR23235:SF120">
    <property type="entry name" value="KRUPPEL-LIKE FACTOR 15"/>
    <property type="match status" value="1"/>
</dbReference>
<dbReference type="EnsemblMetazoa" id="XM_022805361">
    <property type="protein sequence ID" value="XP_022661096"/>
    <property type="gene ID" value="LOC111250316"/>
</dbReference>
<evidence type="ECO:0000256" key="1">
    <source>
        <dbReference type="ARBA" id="ARBA00004123"/>
    </source>
</evidence>
<dbReference type="PROSITE" id="PS50157">
    <property type="entry name" value="ZINC_FINGER_C2H2_2"/>
    <property type="match status" value="1"/>
</dbReference>
<evidence type="ECO:0000256" key="9">
    <source>
        <dbReference type="PROSITE-ProRule" id="PRU00042"/>
    </source>
</evidence>
<dbReference type="OrthoDB" id="8186305at2759"/>
<reference evidence="13" key="1">
    <citation type="submission" date="2021-01" db="UniProtKB">
        <authorList>
            <consortium name="EnsemblMetazoa"/>
        </authorList>
    </citation>
    <scope>IDENTIFICATION</scope>
</reference>
<dbReference type="PANTHER" id="PTHR23235">
    <property type="entry name" value="KRUEPPEL-LIKE TRANSCRIPTION FACTOR"/>
    <property type="match status" value="1"/>
</dbReference>
<evidence type="ECO:0000256" key="6">
    <source>
        <dbReference type="ARBA" id="ARBA00023015"/>
    </source>
</evidence>
<evidence type="ECO:0000313" key="13">
    <source>
        <dbReference type="EnsemblMetazoa" id="XP_022661095"/>
    </source>
</evidence>
<evidence type="ECO:0000256" key="8">
    <source>
        <dbReference type="ARBA" id="ARBA00023242"/>
    </source>
</evidence>
<organism evidence="13 14">
    <name type="scientific">Varroa destructor</name>
    <name type="common">Honeybee mite</name>
    <dbReference type="NCBI Taxonomy" id="109461"/>
    <lineage>
        <taxon>Eukaryota</taxon>
        <taxon>Metazoa</taxon>
        <taxon>Ecdysozoa</taxon>
        <taxon>Arthropoda</taxon>
        <taxon>Chelicerata</taxon>
        <taxon>Arachnida</taxon>
        <taxon>Acari</taxon>
        <taxon>Parasitiformes</taxon>
        <taxon>Mesostigmata</taxon>
        <taxon>Gamasina</taxon>
        <taxon>Dermanyssoidea</taxon>
        <taxon>Varroidae</taxon>
        <taxon>Varroa</taxon>
    </lineage>
</organism>
<feature type="region of interest" description="Disordered" evidence="10">
    <location>
        <begin position="221"/>
        <end position="286"/>
    </location>
</feature>
<keyword evidence="11" id="KW-0732">Signal</keyword>
<comment type="subcellular location">
    <subcellularLocation>
        <location evidence="1">Nucleus</location>
    </subcellularLocation>
</comment>
<dbReference type="GO" id="GO:0000978">
    <property type="term" value="F:RNA polymerase II cis-regulatory region sequence-specific DNA binding"/>
    <property type="evidence" value="ECO:0007669"/>
    <property type="project" value="TreeGrafter"/>
</dbReference>
<feature type="chain" id="PRO_5033916333" description="C2H2-type domain-containing protein" evidence="11">
    <location>
        <begin position="27"/>
        <end position="370"/>
    </location>
</feature>
<name>A0A7M7K6G4_VARDE</name>
<evidence type="ECO:0000313" key="14">
    <source>
        <dbReference type="Proteomes" id="UP000594260"/>
    </source>
</evidence>
<dbReference type="GO" id="GO:0000981">
    <property type="term" value="F:DNA-binding transcription factor activity, RNA polymerase II-specific"/>
    <property type="evidence" value="ECO:0007669"/>
    <property type="project" value="TreeGrafter"/>
</dbReference>
<evidence type="ECO:0000256" key="4">
    <source>
        <dbReference type="ARBA" id="ARBA00022771"/>
    </source>
</evidence>
<feature type="signal peptide" evidence="11">
    <location>
        <begin position="1"/>
        <end position="26"/>
    </location>
</feature>
<feature type="compositionally biased region" description="Low complexity" evidence="10">
    <location>
        <begin position="261"/>
        <end position="283"/>
    </location>
</feature>
<proteinExistence type="predicted"/>
<evidence type="ECO:0000256" key="10">
    <source>
        <dbReference type="SAM" id="MobiDB-lite"/>
    </source>
</evidence>
<sequence>MCIRVCVLFVCCAALSLSGMDSTGQAEYPCRYAADTFDATLQYHKAANSRSVDVGGAAEGDSACPGTLTGTSSITGDFEMLKLGLWQHLQRSTLWSLSQKFSAELAALATATSSSASSSSSSSANPLSKTFPSSLSEFLAAGSAASGFTSITPLLSDVTLPFSAPTVGCESGPFDLATSNSFGITSPQFEPAAFLGNSGVLSSTPSSNSGTLVQRDLDSVGATDLSTGGSNSNSQSSVRSSFVSASTNKSAANAPDRTRPSTVDGTTSAAAGVGTGSSTASSTPGGGNVSMSLTCYNCGLGPTTRKNLARHIRSCLGYRPYHCPLCPYAASRRDNLRRHLAIHKDMPLLETAAALAGNAMRGTSEETNPQ</sequence>
<dbReference type="AlphaFoldDB" id="A0A7M7K6G4"/>
<dbReference type="RefSeq" id="XP_022661096.1">
    <property type="nucleotide sequence ID" value="XM_022805361.1"/>
</dbReference>
<dbReference type="GO" id="GO:0008270">
    <property type="term" value="F:zinc ion binding"/>
    <property type="evidence" value="ECO:0007669"/>
    <property type="project" value="UniProtKB-KW"/>
</dbReference>
<keyword evidence="5" id="KW-0862">Zinc</keyword>
<evidence type="ECO:0000256" key="3">
    <source>
        <dbReference type="ARBA" id="ARBA00022737"/>
    </source>
</evidence>
<dbReference type="InParanoid" id="A0A7M7K6G4"/>
<evidence type="ECO:0000256" key="7">
    <source>
        <dbReference type="ARBA" id="ARBA00023163"/>
    </source>
</evidence>
<keyword evidence="3" id="KW-0677">Repeat</keyword>
<keyword evidence="7" id="KW-0804">Transcription</keyword>
<keyword evidence="8" id="KW-0539">Nucleus</keyword>
<keyword evidence="4 9" id="KW-0863">Zinc-finger</keyword>
<evidence type="ECO:0000256" key="2">
    <source>
        <dbReference type="ARBA" id="ARBA00022723"/>
    </source>
</evidence>
<evidence type="ECO:0000256" key="5">
    <source>
        <dbReference type="ARBA" id="ARBA00022833"/>
    </source>
</evidence>
<dbReference type="SMART" id="SM00355">
    <property type="entry name" value="ZnF_C2H2"/>
    <property type="match status" value="1"/>
</dbReference>